<feature type="transmembrane region" description="Helical" evidence="8">
    <location>
        <begin position="74"/>
        <end position="101"/>
    </location>
</feature>
<keyword evidence="5 8" id="KW-0812">Transmembrane</keyword>
<feature type="transmembrane region" description="Helical" evidence="8">
    <location>
        <begin position="113"/>
        <end position="136"/>
    </location>
</feature>
<dbReference type="GO" id="GO:0005886">
    <property type="term" value="C:plasma membrane"/>
    <property type="evidence" value="ECO:0007669"/>
    <property type="project" value="UniProtKB-SubCell"/>
</dbReference>
<dbReference type="PANTHER" id="PTHR42929:SF5">
    <property type="entry name" value="ABC TRANSPORTER PERMEASE PROTEIN"/>
    <property type="match status" value="1"/>
</dbReference>
<dbReference type="EMBL" id="FOLG01000003">
    <property type="protein sequence ID" value="SFC25438.1"/>
    <property type="molecule type" value="Genomic_DNA"/>
</dbReference>
<evidence type="ECO:0000313" key="11">
    <source>
        <dbReference type="Proteomes" id="UP000198728"/>
    </source>
</evidence>
<dbReference type="PANTHER" id="PTHR42929">
    <property type="entry name" value="INNER MEMBRANE ABC TRANSPORTER PERMEASE PROTEIN YDCU-RELATED-RELATED"/>
    <property type="match status" value="1"/>
</dbReference>
<evidence type="ECO:0000313" key="10">
    <source>
        <dbReference type="EMBL" id="SFC25438.1"/>
    </source>
</evidence>
<keyword evidence="4" id="KW-1003">Cell membrane</keyword>
<dbReference type="CDD" id="cd06261">
    <property type="entry name" value="TM_PBP2"/>
    <property type="match status" value="1"/>
</dbReference>
<gene>
    <name evidence="10" type="ORF">SAMN04488094_103226</name>
</gene>
<dbReference type="InterPro" id="IPR000515">
    <property type="entry name" value="MetI-like"/>
</dbReference>
<reference evidence="10 11" key="1">
    <citation type="submission" date="2016-10" db="EMBL/GenBank/DDBJ databases">
        <authorList>
            <person name="de Groot N.N."/>
        </authorList>
    </citation>
    <scope>NUCLEOTIDE SEQUENCE [LARGE SCALE GENOMIC DNA]</scope>
    <source>
        <strain evidence="10 11">DSM 19548</strain>
    </source>
</reference>
<accession>A0A1I1HU08</accession>
<keyword evidence="3 8" id="KW-0813">Transport</keyword>
<dbReference type="Gene3D" id="1.10.3720.10">
    <property type="entry name" value="MetI-like"/>
    <property type="match status" value="1"/>
</dbReference>
<dbReference type="AlphaFoldDB" id="A0A1I1HU08"/>
<comment type="subcellular location">
    <subcellularLocation>
        <location evidence="1 8">Cell membrane</location>
        <topology evidence="1 8">Multi-pass membrane protein</topology>
    </subcellularLocation>
</comment>
<feature type="domain" description="ABC transmembrane type-1" evidence="9">
    <location>
        <begin position="75"/>
        <end position="279"/>
    </location>
</feature>
<dbReference type="SUPFAM" id="SSF161098">
    <property type="entry name" value="MetI-like"/>
    <property type="match status" value="1"/>
</dbReference>
<feature type="transmembrane region" description="Helical" evidence="8">
    <location>
        <begin position="263"/>
        <end position="285"/>
    </location>
</feature>
<keyword evidence="11" id="KW-1185">Reference proteome</keyword>
<evidence type="ECO:0000259" key="9">
    <source>
        <dbReference type="PROSITE" id="PS50928"/>
    </source>
</evidence>
<evidence type="ECO:0000256" key="7">
    <source>
        <dbReference type="ARBA" id="ARBA00023136"/>
    </source>
</evidence>
<keyword evidence="7 8" id="KW-0472">Membrane</keyword>
<organism evidence="10 11">
    <name type="scientific">Tropicimonas isoalkanivorans</name>
    <dbReference type="NCBI Taxonomy" id="441112"/>
    <lineage>
        <taxon>Bacteria</taxon>
        <taxon>Pseudomonadati</taxon>
        <taxon>Pseudomonadota</taxon>
        <taxon>Alphaproteobacteria</taxon>
        <taxon>Rhodobacterales</taxon>
        <taxon>Roseobacteraceae</taxon>
        <taxon>Tropicimonas</taxon>
    </lineage>
</organism>
<feature type="transmembrane region" description="Helical" evidence="8">
    <location>
        <begin position="204"/>
        <end position="233"/>
    </location>
</feature>
<proteinExistence type="inferred from homology"/>
<dbReference type="RefSeq" id="WP_093360197.1">
    <property type="nucleotide sequence ID" value="NZ_FOLG01000003.1"/>
</dbReference>
<protein>
    <submittedName>
        <fullName evidence="10">Putative spermidine/putrescine transport system permease protein</fullName>
    </submittedName>
</protein>
<name>A0A1I1HU08_9RHOB</name>
<dbReference type="GO" id="GO:0055085">
    <property type="term" value="P:transmembrane transport"/>
    <property type="evidence" value="ECO:0007669"/>
    <property type="project" value="InterPro"/>
</dbReference>
<keyword evidence="6 8" id="KW-1133">Transmembrane helix</keyword>
<dbReference type="Pfam" id="PF00528">
    <property type="entry name" value="BPD_transp_1"/>
    <property type="match status" value="1"/>
</dbReference>
<evidence type="ECO:0000256" key="4">
    <source>
        <dbReference type="ARBA" id="ARBA00022475"/>
    </source>
</evidence>
<dbReference type="PROSITE" id="PS50928">
    <property type="entry name" value="ABC_TM1"/>
    <property type="match status" value="1"/>
</dbReference>
<dbReference type="STRING" id="441112.SAMN04488094_103226"/>
<dbReference type="Proteomes" id="UP000198728">
    <property type="component" value="Unassembled WGS sequence"/>
</dbReference>
<dbReference type="InterPro" id="IPR035906">
    <property type="entry name" value="MetI-like_sf"/>
</dbReference>
<feature type="transmembrane region" description="Helical" evidence="8">
    <location>
        <begin position="156"/>
        <end position="183"/>
    </location>
</feature>
<comment type="similarity">
    <text evidence="2">Belongs to the binding-protein-dependent transport system permease family. CysTW subfamily.</text>
</comment>
<dbReference type="OrthoDB" id="9807047at2"/>
<evidence type="ECO:0000256" key="5">
    <source>
        <dbReference type="ARBA" id="ARBA00022692"/>
    </source>
</evidence>
<evidence type="ECO:0000256" key="3">
    <source>
        <dbReference type="ARBA" id="ARBA00022448"/>
    </source>
</evidence>
<evidence type="ECO:0000256" key="2">
    <source>
        <dbReference type="ARBA" id="ARBA00007069"/>
    </source>
</evidence>
<evidence type="ECO:0000256" key="8">
    <source>
        <dbReference type="RuleBase" id="RU363032"/>
    </source>
</evidence>
<feature type="transmembrane region" description="Helical" evidence="8">
    <location>
        <begin position="22"/>
        <end position="43"/>
    </location>
</feature>
<evidence type="ECO:0000256" key="6">
    <source>
        <dbReference type="ARBA" id="ARBA00022989"/>
    </source>
</evidence>
<evidence type="ECO:0000256" key="1">
    <source>
        <dbReference type="ARBA" id="ARBA00004651"/>
    </source>
</evidence>
<sequence>MSDASLSPTVAPRRFLSSLAELQWLGVAVILVFLGVTFIAPLAKVLLLSVTGDDGGATLENFRGLLATSSLRPVLLQTAVTSLEVTLACLVIGYPAAIYLSRLNGWRASLTSVAILFPFLTSSLVRTFVFIVLLGRNGVFNSALEWLGVPGAPFKLLFNQIGVVIGMTYVLLPYMLLSLIGTMRKIDHTLLDAARSLGASRARVFWTVYVPLSLPGVAAGAIITTILGFGYFVTPAMMGGPGERMIAQMVEQRILVMYDLPGAATISVVMLVIVLTTYAAAARWLGLSRLMRPQG</sequence>